<dbReference type="EMBL" id="CDMY01000257">
    <property type="protein sequence ID" value="CEL97851.1"/>
    <property type="molecule type" value="Genomic_DNA"/>
</dbReference>
<feature type="chain" id="PRO_5005187267" description="Thyroglobulin type-1 domain-containing protein" evidence="2">
    <location>
        <begin position="26"/>
        <end position="1155"/>
    </location>
</feature>
<dbReference type="Proteomes" id="UP000041254">
    <property type="component" value="Unassembled WGS sequence"/>
</dbReference>
<organism evidence="3 4">
    <name type="scientific">Vitrella brassicaformis (strain CCMP3155)</name>
    <dbReference type="NCBI Taxonomy" id="1169540"/>
    <lineage>
        <taxon>Eukaryota</taxon>
        <taxon>Sar</taxon>
        <taxon>Alveolata</taxon>
        <taxon>Colpodellida</taxon>
        <taxon>Vitrellaceae</taxon>
        <taxon>Vitrella</taxon>
    </lineage>
</organism>
<feature type="region of interest" description="Disordered" evidence="1">
    <location>
        <begin position="100"/>
        <end position="122"/>
    </location>
</feature>
<evidence type="ECO:0000313" key="4">
    <source>
        <dbReference type="Proteomes" id="UP000041254"/>
    </source>
</evidence>
<dbReference type="InParanoid" id="A0A0G4EKZ6"/>
<protein>
    <recommendedName>
        <fullName evidence="5">Thyroglobulin type-1 domain-containing protein</fullName>
    </recommendedName>
</protein>
<dbReference type="PhylomeDB" id="A0A0G4EKZ6"/>
<proteinExistence type="predicted"/>
<feature type="signal peptide" evidence="2">
    <location>
        <begin position="1"/>
        <end position="25"/>
    </location>
</feature>
<reference evidence="3 4" key="1">
    <citation type="submission" date="2014-11" db="EMBL/GenBank/DDBJ databases">
        <authorList>
            <person name="Zhu J."/>
            <person name="Qi W."/>
            <person name="Song R."/>
        </authorList>
    </citation>
    <scope>NUCLEOTIDE SEQUENCE [LARGE SCALE GENOMIC DNA]</scope>
</reference>
<name>A0A0G4EKZ6_VITBC</name>
<keyword evidence="4" id="KW-1185">Reference proteome</keyword>
<evidence type="ECO:0000313" key="3">
    <source>
        <dbReference type="EMBL" id="CEL97851.1"/>
    </source>
</evidence>
<sequence>MRRALRLVALLSVLLSQWARRGTVAQFTTACLSNNNRTDDDERPTETNADCQPIVIPGEDGDEIMYSSCAANELLPIVDDPDLGNFGQCFYEDNAQEELKKQQTDALTTDEETAGDVSASGENQSIICGEPSVVEDGNITAAALGTAALGSCPSDKPICARTSDSRFCYCIEESIGLFGEVANFSRGDVSLVRGVASGQPSSLCFPAELDPCFNAVNRFAVPFDCAGSLPVVERREDIGPNPREQSVKPNDPPPVPQESTFAQLVPGTYLFEDVPSDAYLQTIENVGTGNVSSCMRIQGKKNDSNGLDDFFLDLSCNTTEGVSVTLQFTCPDTGLCSNRTGNELIPAVATIQGVLQVEKASNPACEEIEAQIEVTLTGFVDESESLIAQQFEYNQTQRILIIGNETQDDLVTARAVGILSPAANTSLGLLTFPDDVPGDCDVLLNQRAFSVTSGETAAGGILALAASGYARNTASDEIFRKNPLEASQFAIDNRDAFRECSEICVNEMNMSDDNVTGVRSEQAPSFFILREDFSRTLEGELLPTIFSPLYKPESLSPDLSFSSAAIGDRFFVITENDFSCLDELDLPVRFPQVRVSILCTNASDARSFDLFNAETGVSLDLILKGQLGNLIDGREVLANCRGLRLPNLPVDLEPEDDGLYARPLVNATSFGEVVSVALAPNEGLLGDDTCVFIVPDGNHTCKGITTGSEQRINASVEIFSTANDPTNKSCTERYRERLRDFAMGDGDFLPNRCVIGFECFEACPEVNLTAPLTAQPSSYFLTDPPAENVNGTDVSYCLETENTPGAEDFRALFSCDPDEEGAGLQVRIRYDVEALDGQIPLSLDGRLDEEPEIGFANVDFKGTVRQVWPPDCEGVLMFVEGTLAGVLGFEPQGEEPLGPVSSRTYLLTIRDVFEAGVDDTILPELVWTSSASFGSMQYDVVSAPDDTPQSCLQPPARLTHRKYGPPEDETNDASFNIPFLSIGNSGPEDDTMLVNSEVRMFAGRRGRGGDFWSRIGGKLGEVCDIEKGMQIQCLPRQPFVLEANQTVLKPDDDFQLSSVAQVQTPNGVDPALRLQSPDGFNLSCSLADVERKVEAFDRPRGFIVRTIPLFVEAPTDDGKTHRLEQLCPVLTLCFIPGERQRPTPAGQTEDGEISS</sequence>
<gene>
    <name evidence="3" type="ORF">Vbra_5102</name>
</gene>
<evidence type="ECO:0000256" key="1">
    <source>
        <dbReference type="SAM" id="MobiDB-lite"/>
    </source>
</evidence>
<evidence type="ECO:0008006" key="5">
    <source>
        <dbReference type="Google" id="ProtNLM"/>
    </source>
</evidence>
<feature type="region of interest" description="Disordered" evidence="1">
    <location>
        <begin position="236"/>
        <end position="258"/>
    </location>
</feature>
<dbReference type="AlphaFoldDB" id="A0A0G4EKZ6"/>
<keyword evidence="2" id="KW-0732">Signal</keyword>
<evidence type="ECO:0000256" key="2">
    <source>
        <dbReference type="SAM" id="SignalP"/>
    </source>
</evidence>
<accession>A0A0G4EKZ6</accession>
<dbReference type="VEuPathDB" id="CryptoDB:Vbra_5102"/>